<gene>
    <name evidence="2" type="ORF">Pan14r_45100</name>
</gene>
<reference evidence="2 3" key="1">
    <citation type="submission" date="2019-02" db="EMBL/GenBank/DDBJ databases">
        <title>Deep-cultivation of Planctomycetes and their phenomic and genomic characterization uncovers novel biology.</title>
        <authorList>
            <person name="Wiegand S."/>
            <person name="Jogler M."/>
            <person name="Boedeker C."/>
            <person name="Pinto D."/>
            <person name="Vollmers J."/>
            <person name="Rivas-Marin E."/>
            <person name="Kohn T."/>
            <person name="Peeters S.H."/>
            <person name="Heuer A."/>
            <person name="Rast P."/>
            <person name="Oberbeckmann S."/>
            <person name="Bunk B."/>
            <person name="Jeske O."/>
            <person name="Meyerdierks A."/>
            <person name="Storesund J.E."/>
            <person name="Kallscheuer N."/>
            <person name="Luecker S."/>
            <person name="Lage O.M."/>
            <person name="Pohl T."/>
            <person name="Merkel B.J."/>
            <person name="Hornburger P."/>
            <person name="Mueller R.-W."/>
            <person name="Bruemmer F."/>
            <person name="Labrenz M."/>
            <person name="Spormann A.M."/>
            <person name="Op Den Camp H."/>
            <person name="Overmann J."/>
            <person name="Amann R."/>
            <person name="Jetten M.S.M."/>
            <person name="Mascher T."/>
            <person name="Medema M.H."/>
            <person name="Devos D.P."/>
            <person name="Kaster A.-K."/>
            <person name="Ovreas L."/>
            <person name="Rohde M."/>
            <person name="Galperin M.Y."/>
            <person name="Jogler C."/>
        </authorList>
    </citation>
    <scope>NUCLEOTIDE SEQUENCE [LARGE SCALE GENOMIC DNA]</scope>
    <source>
        <strain evidence="2 3">Pan14r</strain>
    </source>
</reference>
<keyword evidence="3" id="KW-1185">Reference proteome</keyword>
<name>A0A5C5YG64_9PLAN</name>
<dbReference type="Proteomes" id="UP000317238">
    <property type="component" value="Unassembled WGS sequence"/>
</dbReference>
<feature type="region of interest" description="Disordered" evidence="1">
    <location>
        <begin position="41"/>
        <end position="72"/>
    </location>
</feature>
<evidence type="ECO:0000313" key="2">
    <source>
        <dbReference type="EMBL" id="TWT72192.1"/>
    </source>
</evidence>
<protein>
    <submittedName>
        <fullName evidence="2">Uncharacterized protein</fullName>
    </submittedName>
</protein>
<accession>A0A5C5YG64</accession>
<sequence precursor="true">MNFEVDLAGNGFNNGHDRRRRSFRCGSLCNGLLGEFLYSTGARPRPVSGLQSSGRIAPRSESPVSPHRIFAT</sequence>
<proteinExistence type="predicted"/>
<comment type="caution">
    <text evidence="2">The sequence shown here is derived from an EMBL/GenBank/DDBJ whole genome shotgun (WGS) entry which is preliminary data.</text>
</comment>
<dbReference type="AlphaFoldDB" id="A0A5C5YG64"/>
<evidence type="ECO:0000256" key="1">
    <source>
        <dbReference type="SAM" id="MobiDB-lite"/>
    </source>
</evidence>
<organism evidence="2 3">
    <name type="scientific">Crateriforma conspicua</name>
    <dbReference type="NCBI Taxonomy" id="2527996"/>
    <lineage>
        <taxon>Bacteria</taxon>
        <taxon>Pseudomonadati</taxon>
        <taxon>Planctomycetota</taxon>
        <taxon>Planctomycetia</taxon>
        <taxon>Planctomycetales</taxon>
        <taxon>Planctomycetaceae</taxon>
        <taxon>Crateriforma</taxon>
    </lineage>
</organism>
<dbReference type="EMBL" id="SJPL01000001">
    <property type="protein sequence ID" value="TWT72192.1"/>
    <property type="molecule type" value="Genomic_DNA"/>
</dbReference>
<evidence type="ECO:0000313" key="3">
    <source>
        <dbReference type="Proteomes" id="UP000317238"/>
    </source>
</evidence>